<keyword evidence="9" id="KW-0131">Cell cycle</keyword>
<feature type="domain" description="SpoVT-AbrB" evidence="8">
    <location>
        <begin position="5"/>
        <end position="47"/>
    </location>
</feature>
<dbReference type="GO" id="GO:0009295">
    <property type="term" value="C:nucleoid"/>
    <property type="evidence" value="ECO:0007669"/>
    <property type="project" value="UniProtKB-SubCell"/>
</dbReference>
<keyword evidence="5 7" id="KW-0238">DNA-binding</keyword>
<evidence type="ECO:0000313" key="9">
    <source>
        <dbReference type="EMBL" id="OGY93703.1"/>
    </source>
</evidence>
<dbReference type="Pfam" id="PF02381">
    <property type="entry name" value="MraZ"/>
    <property type="match status" value="2"/>
</dbReference>
<dbReference type="EMBL" id="MHKQ01000018">
    <property type="protein sequence ID" value="OGY93703.1"/>
    <property type="molecule type" value="Genomic_DNA"/>
</dbReference>
<evidence type="ECO:0000256" key="1">
    <source>
        <dbReference type="ARBA" id="ARBA00013860"/>
    </source>
</evidence>
<dbReference type="PANTHER" id="PTHR34701:SF1">
    <property type="entry name" value="TRANSCRIPTIONAL REGULATOR MRAZ"/>
    <property type="match status" value="1"/>
</dbReference>
<dbReference type="GO" id="GO:0051301">
    <property type="term" value="P:cell division"/>
    <property type="evidence" value="ECO:0007669"/>
    <property type="project" value="UniProtKB-KW"/>
</dbReference>
<keyword evidence="3" id="KW-0677">Repeat</keyword>
<comment type="subunit">
    <text evidence="7">Forms oligomers.</text>
</comment>
<dbReference type="PANTHER" id="PTHR34701">
    <property type="entry name" value="TRANSCRIPTIONAL REGULATOR MRAZ"/>
    <property type="match status" value="1"/>
</dbReference>
<dbReference type="CDD" id="cd16320">
    <property type="entry name" value="MraZ_N"/>
    <property type="match status" value="1"/>
</dbReference>
<dbReference type="InterPro" id="IPR007159">
    <property type="entry name" value="SpoVT-AbrB_dom"/>
</dbReference>
<name>A0A1G2BWZ7_9BACT</name>
<evidence type="ECO:0000256" key="6">
    <source>
        <dbReference type="ARBA" id="ARBA00023163"/>
    </source>
</evidence>
<reference evidence="9 10" key="1">
    <citation type="journal article" date="2016" name="Nat. Commun.">
        <title>Thousands of microbial genomes shed light on interconnected biogeochemical processes in an aquifer system.</title>
        <authorList>
            <person name="Anantharaman K."/>
            <person name="Brown C.T."/>
            <person name="Hug L.A."/>
            <person name="Sharon I."/>
            <person name="Castelle C.J."/>
            <person name="Probst A.J."/>
            <person name="Thomas B.C."/>
            <person name="Singh A."/>
            <person name="Wilkins M.J."/>
            <person name="Karaoz U."/>
            <person name="Brodie E.L."/>
            <person name="Williams K.H."/>
            <person name="Hubbard S.S."/>
            <person name="Banfield J.F."/>
        </authorList>
    </citation>
    <scope>NUCLEOTIDE SEQUENCE [LARGE SCALE GENOMIC DNA]</scope>
</reference>
<dbReference type="NCBIfam" id="TIGR00242">
    <property type="entry name" value="division/cell wall cluster transcriptional repressor MraZ"/>
    <property type="match status" value="1"/>
</dbReference>
<dbReference type="Gene3D" id="3.40.1550.20">
    <property type="entry name" value="Transcriptional regulator MraZ domain"/>
    <property type="match status" value="1"/>
</dbReference>
<keyword evidence="9" id="KW-0132">Cell division</keyword>
<sequence length="143" mass="16296">MFIGEYKYNLDDKNRLALPSKFRNLFTSGAVITKGLDNCLFIYTDKEWKKLADKLANLPFSQAKSRAFSRMMLAGAMDATLDKQGRIILPDYLKDFAGLSKKVVVAGLYNRLEVWDEKVWSKYQRTSEKDSNEIAEGLVDLGI</sequence>
<keyword evidence="2 7" id="KW-0963">Cytoplasm</keyword>
<dbReference type="HAMAP" id="MF_01008">
    <property type="entry name" value="MraZ"/>
    <property type="match status" value="1"/>
</dbReference>
<dbReference type="Proteomes" id="UP000177626">
    <property type="component" value="Unassembled WGS sequence"/>
</dbReference>
<comment type="similarity">
    <text evidence="7">Belongs to the MraZ family.</text>
</comment>
<dbReference type="GO" id="GO:0003700">
    <property type="term" value="F:DNA-binding transcription factor activity"/>
    <property type="evidence" value="ECO:0007669"/>
    <property type="project" value="UniProtKB-UniRule"/>
</dbReference>
<organism evidence="9 10">
    <name type="scientific">Candidatus Komeilibacteria bacterium RIFOXYC1_FULL_37_11</name>
    <dbReference type="NCBI Taxonomy" id="1798555"/>
    <lineage>
        <taxon>Bacteria</taxon>
        <taxon>Candidatus Komeiliibacteriota</taxon>
    </lineage>
</organism>
<dbReference type="GO" id="GO:0000976">
    <property type="term" value="F:transcription cis-regulatory region binding"/>
    <property type="evidence" value="ECO:0007669"/>
    <property type="project" value="TreeGrafter"/>
</dbReference>
<gene>
    <name evidence="7" type="primary">mraZ</name>
    <name evidence="9" type="ORF">A2406_04015</name>
</gene>
<dbReference type="InterPro" id="IPR037914">
    <property type="entry name" value="SpoVT-AbrB_sf"/>
</dbReference>
<dbReference type="InterPro" id="IPR035644">
    <property type="entry name" value="MraZ_C"/>
</dbReference>
<proteinExistence type="inferred from homology"/>
<dbReference type="CDD" id="cd16321">
    <property type="entry name" value="MraZ_C"/>
    <property type="match status" value="1"/>
</dbReference>
<evidence type="ECO:0000256" key="2">
    <source>
        <dbReference type="ARBA" id="ARBA00022490"/>
    </source>
</evidence>
<dbReference type="PROSITE" id="PS51740">
    <property type="entry name" value="SPOVT_ABRB"/>
    <property type="match status" value="2"/>
</dbReference>
<dbReference type="SUPFAM" id="SSF89447">
    <property type="entry name" value="AbrB/MazE/MraZ-like"/>
    <property type="match status" value="1"/>
</dbReference>
<dbReference type="InterPro" id="IPR035642">
    <property type="entry name" value="MraZ_N"/>
</dbReference>
<comment type="caution">
    <text evidence="9">The sequence shown here is derived from an EMBL/GenBank/DDBJ whole genome shotgun (WGS) entry which is preliminary data.</text>
</comment>
<evidence type="ECO:0000256" key="4">
    <source>
        <dbReference type="ARBA" id="ARBA00023015"/>
    </source>
</evidence>
<evidence type="ECO:0000259" key="8">
    <source>
        <dbReference type="PROSITE" id="PS51740"/>
    </source>
</evidence>
<comment type="subcellular location">
    <subcellularLocation>
        <location evidence="7">Cytoplasm</location>
        <location evidence="7">Nucleoid</location>
    </subcellularLocation>
</comment>
<evidence type="ECO:0000313" key="10">
    <source>
        <dbReference type="Proteomes" id="UP000177626"/>
    </source>
</evidence>
<protein>
    <recommendedName>
        <fullName evidence="1 7">Transcriptional regulator MraZ</fullName>
    </recommendedName>
</protein>
<accession>A0A1G2BWZ7</accession>
<dbReference type="InterPro" id="IPR020603">
    <property type="entry name" value="MraZ_dom"/>
</dbReference>
<keyword evidence="4 7" id="KW-0805">Transcription regulation</keyword>
<feature type="domain" description="SpoVT-AbrB" evidence="8">
    <location>
        <begin position="76"/>
        <end position="119"/>
    </location>
</feature>
<evidence type="ECO:0000256" key="5">
    <source>
        <dbReference type="ARBA" id="ARBA00023125"/>
    </source>
</evidence>
<dbReference type="AlphaFoldDB" id="A0A1G2BWZ7"/>
<keyword evidence="6 7" id="KW-0804">Transcription</keyword>
<dbReference type="GO" id="GO:2000143">
    <property type="term" value="P:negative regulation of DNA-templated transcription initiation"/>
    <property type="evidence" value="ECO:0007669"/>
    <property type="project" value="TreeGrafter"/>
</dbReference>
<evidence type="ECO:0000256" key="3">
    <source>
        <dbReference type="ARBA" id="ARBA00022737"/>
    </source>
</evidence>
<dbReference type="InterPro" id="IPR003444">
    <property type="entry name" value="MraZ"/>
</dbReference>
<dbReference type="InterPro" id="IPR038619">
    <property type="entry name" value="MraZ_sf"/>
</dbReference>
<dbReference type="GO" id="GO:0005737">
    <property type="term" value="C:cytoplasm"/>
    <property type="evidence" value="ECO:0007669"/>
    <property type="project" value="UniProtKB-UniRule"/>
</dbReference>
<evidence type="ECO:0000256" key="7">
    <source>
        <dbReference type="HAMAP-Rule" id="MF_01008"/>
    </source>
</evidence>